<evidence type="ECO:0000256" key="1">
    <source>
        <dbReference type="SAM" id="MobiDB-lite"/>
    </source>
</evidence>
<feature type="region of interest" description="Disordered" evidence="1">
    <location>
        <begin position="75"/>
        <end position="94"/>
    </location>
</feature>
<reference evidence="3" key="1">
    <citation type="journal article" date="2019" name="Int. J. Syst. Evol. Microbiol.">
        <title>The Global Catalogue of Microorganisms (GCM) 10K type strain sequencing project: providing services to taxonomists for standard genome sequencing and annotation.</title>
        <authorList>
            <consortium name="The Broad Institute Genomics Platform"/>
            <consortium name="The Broad Institute Genome Sequencing Center for Infectious Disease"/>
            <person name="Wu L."/>
            <person name="Ma J."/>
        </authorList>
    </citation>
    <scope>NUCLEOTIDE SEQUENCE [LARGE SCALE GENOMIC DNA]</scope>
    <source>
        <strain evidence="3">CGMCC 1.19062</strain>
    </source>
</reference>
<dbReference type="Proteomes" id="UP001597295">
    <property type="component" value="Unassembled WGS sequence"/>
</dbReference>
<organism evidence="2 3">
    <name type="scientific">Lacibacterium aquatile</name>
    <dbReference type="NCBI Taxonomy" id="1168082"/>
    <lineage>
        <taxon>Bacteria</taxon>
        <taxon>Pseudomonadati</taxon>
        <taxon>Pseudomonadota</taxon>
        <taxon>Alphaproteobacteria</taxon>
        <taxon>Rhodospirillales</taxon>
        <taxon>Rhodospirillaceae</taxon>
    </lineage>
</organism>
<accession>A0ABW5DQA5</accession>
<evidence type="ECO:0000313" key="2">
    <source>
        <dbReference type="EMBL" id="MFD2261490.1"/>
    </source>
</evidence>
<keyword evidence="3" id="KW-1185">Reference proteome</keyword>
<sequence length="94" mass="10390">MGFWGKVFHFLSTEDSPQPQARSKSNPGCVLCRHWVEPNAITTKIVPSQRAVDWAKSNGFGRCTAPASGDVEKKRFTKQTDGCDQHQLKTAGAR</sequence>
<dbReference type="EMBL" id="JBHUIP010000001">
    <property type="protein sequence ID" value="MFD2261490.1"/>
    <property type="molecule type" value="Genomic_DNA"/>
</dbReference>
<evidence type="ECO:0000313" key="3">
    <source>
        <dbReference type="Proteomes" id="UP001597295"/>
    </source>
</evidence>
<gene>
    <name evidence="2" type="ORF">ACFSM5_01230</name>
</gene>
<proteinExistence type="predicted"/>
<dbReference type="RefSeq" id="WP_379874347.1">
    <property type="nucleotide sequence ID" value="NZ_JBHUIP010000001.1"/>
</dbReference>
<name>A0ABW5DQA5_9PROT</name>
<comment type="caution">
    <text evidence="2">The sequence shown here is derived from an EMBL/GenBank/DDBJ whole genome shotgun (WGS) entry which is preliminary data.</text>
</comment>
<protein>
    <submittedName>
        <fullName evidence="2">Uncharacterized protein</fullName>
    </submittedName>
</protein>